<proteinExistence type="predicted"/>
<keyword evidence="2" id="KW-1185">Reference proteome</keyword>
<organism evidence="1 2">
    <name type="scientific">Janthinobacterium psychrotolerans</name>
    <dbReference type="NCBI Taxonomy" id="1747903"/>
    <lineage>
        <taxon>Bacteria</taxon>
        <taxon>Pseudomonadati</taxon>
        <taxon>Pseudomonadota</taxon>
        <taxon>Betaproteobacteria</taxon>
        <taxon>Burkholderiales</taxon>
        <taxon>Oxalobacteraceae</taxon>
        <taxon>Janthinobacterium</taxon>
    </lineage>
</organism>
<dbReference type="EMBL" id="LOCQ01000032">
    <property type="protein sequence ID" value="OBV41457.1"/>
    <property type="molecule type" value="Genomic_DNA"/>
</dbReference>
<name>A0A1A7C6W7_9BURK</name>
<comment type="caution">
    <text evidence="1">The sequence shown here is derived from an EMBL/GenBank/DDBJ whole genome shotgun (WGS) entry which is preliminary data.</text>
</comment>
<evidence type="ECO:0000313" key="1">
    <source>
        <dbReference type="EMBL" id="OBV41457.1"/>
    </source>
</evidence>
<reference evidence="1 2" key="1">
    <citation type="submission" date="2016-04" db="EMBL/GenBank/DDBJ databases">
        <title>Draft genome sequence of Janthinobacterium psychrotolerans sp. nov., isolated from freshwater sediments in Denmark.</title>
        <authorList>
            <person name="Gong X."/>
            <person name="Skrivergaard S."/>
            <person name="Korsgaard B.S."/>
            <person name="Schreiber L."/>
            <person name="Marshall I.P."/>
            <person name="Finster K."/>
            <person name="Schramm A."/>
        </authorList>
    </citation>
    <scope>NUCLEOTIDE SEQUENCE [LARGE SCALE GENOMIC DNA]</scope>
    <source>
        <strain evidence="1 2">S3-2</strain>
    </source>
</reference>
<sequence>MTLITYAKIDTVQYLTGMRMIPKESCGSRFRNNRQEC</sequence>
<gene>
    <name evidence="1" type="ORF">ASR47_103144</name>
</gene>
<evidence type="ECO:0000313" key="2">
    <source>
        <dbReference type="Proteomes" id="UP000092713"/>
    </source>
</evidence>
<dbReference type="AlphaFoldDB" id="A0A1A7C6W7"/>
<accession>A0A1A7C6W7</accession>
<protein>
    <submittedName>
        <fullName evidence="1">Uncharacterized protein</fullName>
    </submittedName>
</protein>
<dbReference type="Proteomes" id="UP000092713">
    <property type="component" value="Unassembled WGS sequence"/>
</dbReference>